<comment type="similarity">
    <text evidence="4">In the C-terminal section; belongs to the GTP cyclohydrolase II family.</text>
</comment>
<comment type="cofactor">
    <cofactor evidence="12">
        <name>Mg(2+)</name>
        <dbReference type="ChEBI" id="CHEBI:18420"/>
    </cofactor>
    <cofactor evidence="12">
        <name>Mn(2+)</name>
        <dbReference type="ChEBI" id="CHEBI:29035"/>
    </cofactor>
    <text evidence="12">Binds 2 divalent metal cations per subunit. Magnesium or manganese.</text>
</comment>
<feature type="non-terminal residue" evidence="14">
    <location>
        <position position="1"/>
    </location>
</feature>
<dbReference type="NCBIfam" id="TIGR00506">
    <property type="entry name" value="ribB"/>
    <property type="match status" value="1"/>
</dbReference>
<keyword evidence="6 12" id="KW-0686">Riboflavin biosynthesis</keyword>
<dbReference type="PIRSF" id="PIRSF001259">
    <property type="entry name" value="RibA"/>
    <property type="match status" value="1"/>
</dbReference>
<dbReference type="Proteomes" id="UP001370490">
    <property type="component" value="Unassembled WGS sequence"/>
</dbReference>
<dbReference type="PANTHER" id="PTHR21327">
    <property type="entry name" value="GTP CYCLOHYDROLASE II-RELATED"/>
    <property type="match status" value="1"/>
</dbReference>
<keyword evidence="11" id="KW-0342">GTP-binding</keyword>
<evidence type="ECO:0000256" key="6">
    <source>
        <dbReference type="ARBA" id="ARBA00022619"/>
    </source>
</evidence>
<comment type="subcellular location">
    <subcellularLocation>
        <location evidence="1">Plastid</location>
        <location evidence="1">Chloroplast</location>
    </subcellularLocation>
</comment>
<comment type="subunit">
    <text evidence="12">Homodimer.</text>
</comment>
<dbReference type="FunFam" id="3.90.870.10:FF:000005">
    <property type="entry name" value="Bifunctional riboflavin biosynthesis protein RIBA 1 chloroplastic"/>
    <property type="match status" value="1"/>
</dbReference>
<keyword evidence="12" id="KW-0464">Manganese</keyword>
<evidence type="ECO:0000256" key="9">
    <source>
        <dbReference type="ARBA" id="ARBA00022741"/>
    </source>
</evidence>
<dbReference type="GO" id="GO:0009231">
    <property type="term" value="P:riboflavin biosynthetic process"/>
    <property type="evidence" value="ECO:0007669"/>
    <property type="project" value="UniProtKB-KW"/>
</dbReference>
<keyword evidence="10" id="KW-0809">Transit peptide</keyword>
<feature type="domain" description="GTP cyclohydrolase II" evidence="13">
    <location>
        <begin position="254"/>
        <end position="338"/>
    </location>
</feature>
<evidence type="ECO:0000313" key="15">
    <source>
        <dbReference type="Proteomes" id="UP001370490"/>
    </source>
</evidence>
<dbReference type="SUPFAM" id="SSF55821">
    <property type="entry name" value="YrdC/RibB"/>
    <property type="match status" value="1"/>
</dbReference>
<dbReference type="InterPro" id="IPR032677">
    <property type="entry name" value="GTP_cyclohydro_II"/>
</dbReference>
<keyword evidence="8 12" id="KW-0479">Metal-binding</keyword>
<sequence>ETCQLLLICNPPVDRIRHPSAEMAPASSSFTNGQGEFDLDHSTEGFNSIQEAIEDIRKGKILVVVDDEDRENDGDLILAASRATPEALAFIVKHGSGIVSVSMQGEAFERLQLPLFVSQNDYEEKPSTAFTVSVDAKRGTTTGLSAHDRATTILALASKDSRPEDFNRPGHIFPLRCREGGVLKRAGHAEASVDLAVLAGFDPVAVTCKVVNDDGSIARLPQLQQFAKRENLKIISIADLIRRKRVTLIELASAARIPTAWGSFTAYCYKSLLDGIEHVAMVKGEIGDGNEVLLRVHSECLTGDIFGSARCDCGNQLALAMQQIEAEGRGILVYMKEEA</sequence>
<evidence type="ECO:0000256" key="8">
    <source>
        <dbReference type="ARBA" id="ARBA00022723"/>
    </source>
</evidence>
<keyword evidence="7" id="KW-0934">Plastid</keyword>
<comment type="similarity">
    <text evidence="3">In the N-terminal section; belongs to the DHBP synthase family.</text>
</comment>
<comment type="function">
    <text evidence="12">Catalyzes the conversion of D-ribulose 5-phosphate to formate and 3,4-dihydroxy-2-butanone 4-phosphate.</text>
</comment>
<comment type="caution">
    <text evidence="14">The sequence shown here is derived from an EMBL/GenBank/DDBJ whole genome shotgun (WGS) entry which is preliminary data.</text>
</comment>
<organism evidence="14 15">
    <name type="scientific">Dillenia turbinata</name>
    <dbReference type="NCBI Taxonomy" id="194707"/>
    <lineage>
        <taxon>Eukaryota</taxon>
        <taxon>Viridiplantae</taxon>
        <taxon>Streptophyta</taxon>
        <taxon>Embryophyta</taxon>
        <taxon>Tracheophyta</taxon>
        <taxon>Spermatophyta</taxon>
        <taxon>Magnoliopsida</taxon>
        <taxon>eudicotyledons</taxon>
        <taxon>Gunneridae</taxon>
        <taxon>Pentapetalae</taxon>
        <taxon>Dilleniales</taxon>
        <taxon>Dilleniaceae</taxon>
        <taxon>Dillenia</taxon>
    </lineage>
</organism>
<dbReference type="EC" id="4.1.99.12" evidence="12"/>
<dbReference type="HAMAP" id="MF_00180">
    <property type="entry name" value="RibB"/>
    <property type="match status" value="1"/>
</dbReference>
<dbReference type="Gene3D" id="3.40.50.10990">
    <property type="entry name" value="GTP cyclohydrolase II"/>
    <property type="match status" value="1"/>
</dbReference>
<name>A0AAN8ZLU5_9MAGN</name>
<comment type="catalytic activity">
    <reaction evidence="12">
        <text>D-ribulose 5-phosphate = (2S)-2-hydroxy-3-oxobutyl phosphate + formate + H(+)</text>
        <dbReference type="Rhea" id="RHEA:18457"/>
        <dbReference type="ChEBI" id="CHEBI:15378"/>
        <dbReference type="ChEBI" id="CHEBI:15740"/>
        <dbReference type="ChEBI" id="CHEBI:58121"/>
        <dbReference type="ChEBI" id="CHEBI:58830"/>
        <dbReference type="EC" id="4.1.99.12"/>
    </reaction>
</comment>
<evidence type="ECO:0000259" key="13">
    <source>
        <dbReference type="Pfam" id="PF00925"/>
    </source>
</evidence>
<evidence type="ECO:0000256" key="12">
    <source>
        <dbReference type="RuleBase" id="RU003843"/>
    </source>
</evidence>
<protein>
    <recommendedName>
        <fullName evidence="12">3,4-dihydroxy-2-butanone 4-phosphate synthase</fullName>
        <shortName evidence="12">DHBP synthase</shortName>
        <ecNumber evidence="12">4.1.99.12</ecNumber>
    </recommendedName>
</protein>
<dbReference type="SUPFAM" id="SSF142695">
    <property type="entry name" value="RibA-like"/>
    <property type="match status" value="1"/>
</dbReference>
<keyword evidence="12" id="KW-0460">Magnesium</keyword>
<dbReference type="GO" id="GO:0046872">
    <property type="term" value="F:metal ion binding"/>
    <property type="evidence" value="ECO:0007669"/>
    <property type="project" value="UniProtKB-KW"/>
</dbReference>
<evidence type="ECO:0000256" key="4">
    <source>
        <dbReference type="ARBA" id="ARBA00008976"/>
    </source>
</evidence>
<evidence type="ECO:0000256" key="5">
    <source>
        <dbReference type="ARBA" id="ARBA00022528"/>
    </source>
</evidence>
<evidence type="ECO:0000256" key="7">
    <source>
        <dbReference type="ARBA" id="ARBA00022640"/>
    </source>
</evidence>
<dbReference type="InterPro" id="IPR036144">
    <property type="entry name" value="RibA-like_sf"/>
</dbReference>
<dbReference type="InterPro" id="IPR017945">
    <property type="entry name" value="DHBP_synth_RibB-like_a/b_dom"/>
</dbReference>
<evidence type="ECO:0000256" key="2">
    <source>
        <dbReference type="ARBA" id="ARBA00004904"/>
    </source>
</evidence>
<dbReference type="Gene3D" id="3.90.870.10">
    <property type="entry name" value="DHBP synthase"/>
    <property type="match status" value="1"/>
</dbReference>
<evidence type="ECO:0000256" key="3">
    <source>
        <dbReference type="ARBA" id="ARBA00005520"/>
    </source>
</evidence>
<dbReference type="EMBL" id="JBAMMX010000002">
    <property type="protein sequence ID" value="KAK6946349.1"/>
    <property type="molecule type" value="Genomic_DNA"/>
</dbReference>
<proteinExistence type="inferred from homology"/>
<evidence type="ECO:0000256" key="1">
    <source>
        <dbReference type="ARBA" id="ARBA00004229"/>
    </source>
</evidence>
<dbReference type="GO" id="GO:0008686">
    <property type="term" value="F:3,4-dihydroxy-2-butanone-4-phosphate synthase activity"/>
    <property type="evidence" value="ECO:0007669"/>
    <property type="project" value="UniProtKB-EC"/>
</dbReference>
<keyword evidence="5" id="KW-0150">Chloroplast</keyword>
<accession>A0AAN8ZLU5</accession>
<comment type="similarity">
    <text evidence="12">Belongs to the DHBP synthase family.</text>
</comment>
<keyword evidence="12" id="KW-0456">Lyase</keyword>
<evidence type="ECO:0000256" key="11">
    <source>
        <dbReference type="ARBA" id="ARBA00023134"/>
    </source>
</evidence>
<dbReference type="InterPro" id="IPR000422">
    <property type="entry name" value="DHBP_synthase_RibB"/>
</dbReference>
<dbReference type="Pfam" id="PF00926">
    <property type="entry name" value="DHBP_synthase"/>
    <property type="match status" value="1"/>
</dbReference>
<keyword evidence="9" id="KW-0547">Nucleotide-binding</keyword>
<gene>
    <name evidence="14" type="ORF">RJ641_013893</name>
</gene>
<keyword evidence="15" id="KW-1185">Reference proteome</keyword>
<comment type="pathway">
    <text evidence="2 12">Cofactor biosynthesis; riboflavin biosynthesis; 2-hydroxy-3-oxobutyl phosphate from D-ribulose 5-phosphate: step 1/1.</text>
</comment>
<dbReference type="Pfam" id="PF00925">
    <property type="entry name" value="GTP_cyclohydro2"/>
    <property type="match status" value="1"/>
</dbReference>
<evidence type="ECO:0000313" key="14">
    <source>
        <dbReference type="EMBL" id="KAK6946349.1"/>
    </source>
</evidence>
<dbReference type="GO" id="GO:0009507">
    <property type="term" value="C:chloroplast"/>
    <property type="evidence" value="ECO:0007669"/>
    <property type="project" value="UniProtKB-SubCell"/>
</dbReference>
<dbReference type="GO" id="GO:0005525">
    <property type="term" value="F:GTP binding"/>
    <property type="evidence" value="ECO:0007669"/>
    <property type="project" value="UniProtKB-KW"/>
</dbReference>
<dbReference type="PANTHER" id="PTHR21327:SF18">
    <property type="entry name" value="3,4-DIHYDROXY-2-BUTANONE 4-PHOSPHATE SYNTHASE"/>
    <property type="match status" value="1"/>
</dbReference>
<evidence type="ECO:0000256" key="10">
    <source>
        <dbReference type="ARBA" id="ARBA00022946"/>
    </source>
</evidence>
<reference evidence="14 15" key="1">
    <citation type="submission" date="2023-12" db="EMBL/GenBank/DDBJ databases">
        <title>A high-quality genome assembly for Dillenia turbinata (Dilleniales).</title>
        <authorList>
            <person name="Chanderbali A."/>
        </authorList>
    </citation>
    <scope>NUCLEOTIDE SEQUENCE [LARGE SCALE GENOMIC DNA]</scope>
    <source>
        <strain evidence="14">LSX21</strain>
        <tissue evidence="14">Leaf</tissue>
    </source>
</reference>
<dbReference type="AlphaFoldDB" id="A0AAN8ZLU5"/>